<sequence length="54" mass="6202">MQRPVASNNVVVLIVALIQKLLKTFPVTNTSLRNESWTESMTLALLSYWKNPER</sequence>
<accession>A0ABS8T8X9</accession>
<feature type="signal peptide" evidence="1">
    <location>
        <begin position="1"/>
        <end position="24"/>
    </location>
</feature>
<feature type="non-terminal residue" evidence="2">
    <location>
        <position position="54"/>
    </location>
</feature>
<evidence type="ECO:0000313" key="3">
    <source>
        <dbReference type="Proteomes" id="UP000823775"/>
    </source>
</evidence>
<keyword evidence="3" id="KW-1185">Reference proteome</keyword>
<comment type="caution">
    <text evidence="2">The sequence shown here is derived from an EMBL/GenBank/DDBJ whole genome shotgun (WGS) entry which is preliminary data.</text>
</comment>
<gene>
    <name evidence="2" type="ORF">HAX54_005512</name>
</gene>
<reference evidence="2 3" key="1">
    <citation type="journal article" date="2021" name="BMC Genomics">
        <title>Datura genome reveals duplications of psychoactive alkaloid biosynthetic genes and high mutation rate following tissue culture.</title>
        <authorList>
            <person name="Rajewski A."/>
            <person name="Carter-House D."/>
            <person name="Stajich J."/>
            <person name="Litt A."/>
        </authorList>
    </citation>
    <scope>NUCLEOTIDE SEQUENCE [LARGE SCALE GENOMIC DNA]</scope>
    <source>
        <strain evidence="2">AR-01</strain>
    </source>
</reference>
<evidence type="ECO:0000313" key="2">
    <source>
        <dbReference type="EMBL" id="MCD7467861.1"/>
    </source>
</evidence>
<dbReference type="Proteomes" id="UP000823775">
    <property type="component" value="Unassembled WGS sequence"/>
</dbReference>
<dbReference type="EMBL" id="JACEIK010001277">
    <property type="protein sequence ID" value="MCD7467861.1"/>
    <property type="molecule type" value="Genomic_DNA"/>
</dbReference>
<name>A0ABS8T8X9_DATST</name>
<proteinExistence type="predicted"/>
<keyword evidence="1" id="KW-0732">Signal</keyword>
<protein>
    <submittedName>
        <fullName evidence="2">Uncharacterized protein</fullName>
    </submittedName>
</protein>
<feature type="chain" id="PRO_5046151796" evidence="1">
    <location>
        <begin position="25"/>
        <end position="54"/>
    </location>
</feature>
<evidence type="ECO:0000256" key="1">
    <source>
        <dbReference type="SAM" id="SignalP"/>
    </source>
</evidence>
<organism evidence="2 3">
    <name type="scientific">Datura stramonium</name>
    <name type="common">Jimsonweed</name>
    <name type="synonym">Common thornapple</name>
    <dbReference type="NCBI Taxonomy" id="4076"/>
    <lineage>
        <taxon>Eukaryota</taxon>
        <taxon>Viridiplantae</taxon>
        <taxon>Streptophyta</taxon>
        <taxon>Embryophyta</taxon>
        <taxon>Tracheophyta</taxon>
        <taxon>Spermatophyta</taxon>
        <taxon>Magnoliopsida</taxon>
        <taxon>eudicotyledons</taxon>
        <taxon>Gunneridae</taxon>
        <taxon>Pentapetalae</taxon>
        <taxon>asterids</taxon>
        <taxon>lamiids</taxon>
        <taxon>Solanales</taxon>
        <taxon>Solanaceae</taxon>
        <taxon>Solanoideae</taxon>
        <taxon>Datureae</taxon>
        <taxon>Datura</taxon>
    </lineage>
</organism>